<dbReference type="PROSITE" id="PS50181">
    <property type="entry name" value="FBOX"/>
    <property type="match status" value="1"/>
</dbReference>
<gene>
    <name evidence="2" type="ORF">C8J55DRAFT_471863</name>
</gene>
<evidence type="ECO:0000259" key="1">
    <source>
        <dbReference type="PROSITE" id="PS50181"/>
    </source>
</evidence>
<sequence>MSNMTQSSSSLNVLPTELIVRVLAELDALSLTTCKSVCKMFHDIITETARLIYDIELVVAEREDGLSCSLSAMEKLELLRNQQARWDKLEWSSQTRYPMKNAGLWELFGNVLAQNNPDGSFVFVQLPSVHRYIPEREWKVKPTTPRFVRDFGMDPSQDLLVLIETPRRSAGRVDRHHCIYLRSMSTATKHPLATESGCIKHLRHFFDPDTSYSIQISLEFLAIFFHNASVLSANEFVIWDWKTGQTKLHVVGNELGSFCLLSERYVLLSLLTNLPDGRDHAQLLIVDFEQEDPHRQSYLNIAHGFKLSLPIFHQSVEIRSFTLRSDPPSSWAPQSDLNVPFHIAQDARVFVASIWVHKDTLRHLALLIPLHTLLRHTDLSGPISAKESMLVWEAWGPQGSRMTEIYTRNPSFEIWACNVYGTKFVFPECSDRSNHTYTLQVFDFNQKAFRNAISQGQKVSDVDVLNMVSLEYDSSLCITAPSIFTAGDIFLQETRTTLPYRWIAKMMPSLQPTCSAMCSEDSIIVVDSSEGAGSYRVFAF</sequence>
<reference evidence="2" key="2">
    <citation type="journal article" date="2023" name="Proc. Natl. Acad. Sci. U.S.A.">
        <title>A global phylogenomic analysis of the shiitake genus Lentinula.</title>
        <authorList>
            <person name="Sierra-Patev S."/>
            <person name="Min B."/>
            <person name="Naranjo-Ortiz M."/>
            <person name="Looney B."/>
            <person name="Konkel Z."/>
            <person name="Slot J.C."/>
            <person name="Sakamoto Y."/>
            <person name="Steenwyk J.L."/>
            <person name="Rokas A."/>
            <person name="Carro J."/>
            <person name="Camarero S."/>
            <person name="Ferreira P."/>
            <person name="Molpeceres G."/>
            <person name="Ruiz-Duenas F.J."/>
            <person name="Serrano A."/>
            <person name="Henrissat B."/>
            <person name="Drula E."/>
            <person name="Hughes K.W."/>
            <person name="Mata J.L."/>
            <person name="Ishikawa N.K."/>
            <person name="Vargas-Isla R."/>
            <person name="Ushijima S."/>
            <person name="Smith C.A."/>
            <person name="Donoghue J."/>
            <person name="Ahrendt S."/>
            <person name="Andreopoulos W."/>
            <person name="He G."/>
            <person name="LaButti K."/>
            <person name="Lipzen A."/>
            <person name="Ng V."/>
            <person name="Riley R."/>
            <person name="Sandor L."/>
            <person name="Barry K."/>
            <person name="Martinez A.T."/>
            <person name="Xiao Y."/>
            <person name="Gibbons J.G."/>
            <person name="Terashima K."/>
            <person name="Grigoriev I.V."/>
            <person name="Hibbett D."/>
        </authorList>
    </citation>
    <scope>NUCLEOTIDE SEQUENCE</scope>
    <source>
        <strain evidence="2">Sp2 HRB7682 ss15</strain>
    </source>
</reference>
<protein>
    <recommendedName>
        <fullName evidence="1">F-box domain-containing protein</fullName>
    </recommendedName>
</protein>
<feature type="domain" description="F-box" evidence="1">
    <location>
        <begin position="8"/>
        <end position="55"/>
    </location>
</feature>
<evidence type="ECO:0000313" key="2">
    <source>
        <dbReference type="EMBL" id="KAJ4486753.1"/>
    </source>
</evidence>
<dbReference type="SMART" id="SM00256">
    <property type="entry name" value="FBOX"/>
    <property type="match status" value="1"/>
</dbReference>
<dbReference type="EMBL" id="JANVFS010000010">
    <property type="protein sequence ID" value="KAJ4486753.1"/>
    <property type="molecule type" value="Genomic_DNA"/>
</dbReference>
<dbReference type="AlphaFoldDB" id="A0A9W9AR86"/>
<comment type="caution">
    <text evidence="2">The sequence shown here is derived from an EMBL/GenBank/DDBJ whole genome shotgun (WGS) entry which is preliminary data.</text>
</comment>
<dbReference type="InterPro" id="IPR001810">
    <property type="entry name" value="F-box_dom"/>
</dbReference>
<dbReference type="SUPFAM" id="SSF81383">
    <property type="entry name" value="F-box domain"/>
    <property type="match status" value="1"/>
</dbReference>
<dbReference type="InterPro" id="IPR036047">
    <property type="entry name" value="F-box-like_dom_sf"/>
</dbReference>
<dbReference type="Gene3D" id="1.20.1280.50">
    <property type="match status" value="1"/>
</dbReference>
<reference evidence="2" key="1">
    <citation type="submission" date="2022-08" db="EMBL/GenBank/DDBJ databases">
        <authorList>
            <consortium name="DOE Joint Genome Institute"/>
            <person name="Min B."/>
            <person name="Riley R."/>
            <person name="Sierra-Patev S."/>
            <person name="Naranjo-Ortiz M."/>
            <person name="Looney B."/>
            <person name="Konkel Z."/>
            <person name="Slot J.C."/>
            <person name="Sakamoto Y."/>
            <person name="Steenwyk J.L."/>
            <person name="Rokas A."/>
            <person name="Carro J."/>
            <person name="Camarero S."/>
            <person name="Ferreira P."/>
            <person name="Molpeceres G."/>
            <person name="Ruiz-Duenas F.J."/>
            <person name="Serrano A."/>
            <person name="Henrissat B."/>
            <person name="Drula E."/>
            <person name="Hughes K.W."/>
            <person name="Mata J.L."/>
            <person name="Ishikawa N.K."/>
            <person name="Vargas-Isla R."/>
            <person name="Ushijima S."/>
            <person name="Smith C.A."/>
            <person name="Ahrendt S."/>
            <person name="Andreopoulos W."/>
            <person name="He G."/>
            <person name="Labutti K."/>
            <person name="Lipzen A."/>
            <person name="Ng V."/>
            <person name="Sandor L."/>
            <person name="Barry K."/>
            <person name="Martinez A.T."/>
            <person name="Xiao Y."/>
            <person name="Gibbons J.G."/>
            <person name="Terashima K."/>
            <person name="Hibbett D.S."/>
            <person name="Grigoriev I.V."/>
        </authorList>
    </citation>
    <scope>NUCLEOTIDE SEQUENCE</scope>
    <source>
        <strain evidence="2">Sp2 HRB7682 ss15</strain>
    </source>
</reference>
<accession>A0A9W9AR86</accession>
<dbReference type="Proteomes" id="UP001150238">
    <property type="component" value="Unassembled WGS sequence"/>
</dbReference>
<proteinExistence type="predicted"/>
<dbReference type="Pfam" id="PF12937">
    <property type="entry name" value="F-box-like"/>
    <property type="match status" value="1"/>
</dbReference>
<organism evidence="2 3">
    <name type="scientific">Lentinula lateritia</name>
    <dbReference type="NCBI Taxonomy" id="40482"/>
    <lineage>
        <taxon>Eukaryota</taxon>
        <taxon>Fungi</taxon>
        <taxon>Dikarya</taxon>
        <taxon>Basidiomycota</taxon>
        <taxon>Agaricomycotina</taxon>
        <taxon>Agaricomycetes</taxon>
        <taxon>Agaricomycetidae</taxon>
        <taxon>Agaricales</taxon>
        <taxon>Marasmiineae</taxon>
        <taxon>Omphalotaceae</taxon>
        <taxon>Lentinula</taxon>
    </lineage>
</organism>
<evidence type="ECO:0000313" key="3">
    <source>
        <dbReference type="Proteomes" id="UP001150238"/>
    </source>
</evidence>
<name>A0A9W9AR86_9AGAR</name>